<dbReference type="PANTHER" id="PTHR30629">
    <property type="entry name" value="PROPHAGE INTEGRASE"/>
    <property type="match status" value="1"/>
</dbReference>
<dbReference type="InterPro" id="IPR050808">
    <property type="entry name" value="Phage_Integrase"/>
</dbReference>
<comment type="similarity">
    <text evidence="1">Belongs to the 'phage' integrase family.</text>
</comment>
<organism evidence="4 5">
    <name type="scientific">Falsiruegeria litorea R37</name>
    <dbReference type="NCBI Taxonomy" id="1200284"/>
    <lineage>
        <taxon>Bacteria</taxon>
        <taxon>Pseudomonadati</taxon>
        <taxon>Pseudomonadota</taxon>
        <taxon>Alphaproteobacteria</taxon>
        <taxon>Rhodobacterales</taxon>
        <taxon>Roseobacteraceae</taxon>
        <taxon>Falsiruegeria</taxon>
    </lineage>
</organism>
<proteinExistence type="inferred from homology"/>
<dbReference type="OrthoDB" id="7615137at2"/>
<evidence type="ECO:0000313" key="5">
    <source>
        <dbReference type="Proteomes" id="UP000193077"/>
    </source>
</evidence>
<evidence type="ECO:0000256" key="1">
    <source>
        <dbReference type="ARBA" id="ARBA00008857"/>
    </source>
</evidence>
<evidence type="ECO:0000259" key="3">
    <source>
        <dbReference type="Pfam" id="PF13356"/>
    </source>
</evidence>
<dbReference type="Pfam" id="PF13356">
    <property type="entry name" value="Arm-DNA-bind_3"/>
    <property type="match status" value="1"/>
</dbReference>
<dbReference type="PANTHER" id="PTHR30629:SF2">
    <property type="entry name" value="PROPHAGE INTEGRASE INTS-RELATED"/>
    <property type="match status" value="1"/>
</dbReference>
<feature type="domain" description="Integrase DNA-binding" evidence="3">
    <location>
        <begin position="23"/>
        <end position="91"/>
    </location>
</feature>
<dbReference type="EMBL" id="FWFO01000001">
    <property type="protein sequence ID" value="SLN19812.1"/>
    <property type="molecule type" value="Genomic_DNA"/>
</dbReference>
<sequence>MAEVSYRKTQRGAELVTVAKTEDLRFGESLYLRVSPGGAKNWTLRYSHGGKRKKMRLGSMPGVTLAAARAAALVAKAMLAEDVDPAAQRREDKAEEAHEATTFGQVARMSFGKIRRFGNPTSTGTGGGGISKWIARRSLTSL</sequence>
<dbReference type="InterPro" id="IPR025166">
    <property type="entry name" value="Integrase_DNA_bind_dom"/>
</dbReference>
<reference evidence="4 5" key="1">
    <citation type="submission" date="2017-03" db="EMBL/GenBank/DDBJ databases">
        <authorList>
            <person name="Afonso C.L."/>
            <person name="Miller P.J."/>
            <person name="Scott M.A."/>
            <person name="Spackman E."/>
            <person name="Goraichik I."/>
            <person name="Dimitrov K.M."/>
            <person name="Suarez D.L."/>
            <person name="Swayne D.E."/>
        </authorList>
    </citation>
    <scope>NUCLEOTIDE SEQUENCE [LARGE SCALE GENOMIC DNA]</scope>
    <source>
        <strain evidence="4 5">CECT 7639</strain>
    </source>
</reference>
<dbReference type="GO" id="GO:0015074">
    <property type="term" value="P:DNA integration"/>
    <property type="evidence" value="ECO:0007669"/>
    <property type="project" value="UniProtKB-KW"/>
</dbReference>
<keyword evidence="5" id="KW-1185">Reference proteome</keyword>
<keyword evidence="2" id="KW-0229">DNA integration</keyword>
<dbReference type="RefSeq" id="WP_085794183.1">
    <property type="nucleotide sequence ID" value="NZ_FWFO01000001.1"/>
</dbReference>
<dbReference type="AlphaFoldDB" id="A0A1Y5RKS2"/>
<protein>
    <submittedName>
        <fullName evidence="4">Putative prophage CPS-53 integrase</fullName>
    </submittedName>
</protein>
<evidence type="ECO:0000256" key="2">
    <source>
        <dbReference type="ARBA" id="ARBA00022908"/>
    </source>
</evidence>
<name>A0A1Y5RKS2_9RHOB</name>
<dbReference type="Gene3D" id="3.30.160.390">
    <property type="entry name" value="Integrase, DNA-binding domain"/>
    <property type="match status" value="1"/>
</dbReference>
<evidence type="ECO:0000313" key="4">
    <source>
        <dbReference type="EMBL" id="SLN19812.1"/>
    </source>
</evidence>
<gene>
    <name evidence="4" type="primary">intS</name>
    <name evidence="4" type="ORF">TRL7639_00463</name>
</gene>
<accession>A0A1Y5RKS2</accession>
<dbReference type="Proteomes" id="UP000193077">
    <property type="component" value="Unassembled WGS sequence"/>
</dbReference>
<dbReference type="InterPro" id="IPR038488">
    <property type="entry name" value="Integrase_DNA-bd_sf"/>
</dbReference>